<reference evidence="2 3" key="1">
    <citation type="submission" date="2018-11" db="EMBL/GenBank/DDBJ databases">
        <title>Draft genome analysis of Rheinheimera mesophila isolated from an industrial waste site.</title>
        <authorList>
            <person name="Yu Q."/>
            <person name="Qi Y."/>
            <person name="Zhang H."/>
            <person name="Lu Y."/>
            <person name="Pu J."/>
        </authorList>
    </citation>
    <scope>NUCLEOTIDE SEQUENCE [LARGE SCALE GENOMIC DNA]</scope>
    <source>
        <strain evidence="2 3">IITR13</strain>
    </source>
</reference>
<evidence type="ECO:0000256" key="1">
    <source>
        <dbReference type="SAM" id="SignalP"/>
    </source>
</evidence>
<dbReference type="AlphaFoldDB" id="A0A3P3QE59"/>
<protein>
    <submittedName>
        <fullName evidence="2">Uncharacterized protein</fullName>
    </submittedName>
</protein>
<dbReference type="Proteomes" id="UP000276260">
    <property type="component" value="Unassembled WGS sequence"/>
</dbReference>
<evidence type="ECO:0000313" key="3">
    <source>
        <dbReference type="Proteomes" id="UP000276260"/>
    </source>
</evidence>
<dbReference type="RefSeq" id="WP_046518453.1">
    <property type="nucleotide sequence ID" value="NZ_LAVS01000002.1"/>
</dbReference>
<gene>
    <name evidence="2" type="ORF">EIK76_13655</name>
</gene>
<evidence type="ECO:0000313" key="2">
    <source>
        <dbReference type="EMBL" id="RRJ19497.1"/>
    </source>
</evidence>
<comment type="caution">
    <text evidence="2">The sequence shown here is derived from an EMBL/GenBank/DDBJ whole genome shotgun (WGS) entry which is preliminary data.</text>
</comment>
<feature type="chain" id="PRO_5018528655" evidence="1">
    <location>
        <begin position="18"/>
        <end position="128"/>
    </location>
</feature>
<keyword evidence="3" id="KW-1185">Reference proteome</keyword>
<name>A0A3P3QE59_9GAMM</name>
<proteinExistence type="predicted"/>
<feature type="signal peptide" evidence="1">
    <location>
        <begin position="1"/>
        <end position="17"/>
    </location>
</feature>
<accession>A0A3P3QE59</accession>
<keyword evidence="1" id="KW-0732">Signal</keyword>
<dbReference type="OrthoDB" id="5770624at2"/>
<sequence>MRLICGLLCTVSLFTQAAPLDLLWTSEKLLIAGQQSRLPHTPQWPAKQADLIAYGMTGVLPQGVNCQLELWLQQELLLSLPCTKGYLLKRPVRITPGMRLELYLHNTNLFSPGEEVVLRNRLSLDVTE</sequence>
<organism evidence="2 3">
    <name type="scientific">Rheinheimera mesophila</name>
    <dbReference type="NCBI Taxonomy" id="1547515"/>
    <lineage>
        <taxon>Bacteria</taxon>
        <taxon>Pseudomonadati</taxon>
        <taxon>Pseudomonadota</taxon>
        <taxon>Gammaproteobacteria</taxon>
        <taxon>Chromatiales</taxon>
        <taxon>Chromatiaceae</taxon>
        <taxon>Rheinheimera</taxon>
    </lineage>
</organism>
<dbReference type="EMBL" id="RRCF01000004">
    <property type="protein sequence ID" value="RRJ19497.1"/>
    <property type="molecule type" value="Genomic_DNA"/>
</dbReference>